<dbReference type="PANTHER" id="PTHR34676">
    <property type="entry name" value="DUF4219 DOMAIN-CONTAINING PROTEIN-RELATED"/>
    <property type="match status" value="1"/>
</dbReference>
<reference evidence="1 2" key="1">
    <citation type="journal article" date="2019" name="Plant Biotechnol. J.">
        <title>The red bayberry genome and genetic basis of sex determination.</title>
        <authorList>
            <person name="Jia H.M."/>
            <person name="Jia H.J."/>
            <person name="Cai Q.L."/>
            <person name="Wang Y."/>
            <person name="Zhao H.B."/>
            <person name="Yang W.F."/>
            <person name="Wang G.Y."/>
            <person name="Li Y.H."/>
            <person name="Zhan D.L."/>
            <person name="Shen Y.T."/>
            <person name="Niu Q.F."/>
            <person name="Chang L."/>
            <person name="Qiu J."/>
            <person name="Zhao L."/>
            <person name="Xie H.B."/>
            <person name="Fu W.Y."/>
            <person name="Jin J."/>
            <person name="Li X.W."/>
            <person name="Jiao Y."/>
            <person name="Zhou C.C."/>
            <person name="Tu T."/>
            <person name="Chai C.Y."/>
            <person name="Gao J.L."/>
            <person name="Fan L.J."/>
            <person name="van de Weg E."/>
            <person name="Wang J.Y."/>
            <person name="Gao Z.S."/>
        </authorList>
    </citation>
    <scope>NUCLEOTIDE SEQUENCE [LARGE SCALE GENOMIC DNA]</scope>
    <source>
        <tissue evidence="1">Leaves</tissue>
    </source>
</reference>
<evidence type="ECO:0008006" key="3">
    <source>
        <dbReference type="Google" id="ProtNLM"/>
    </source>
</evidence>
<accession>A0A6A1WGE8</accession>
<name>A0A6A1WGE8_9ROSI</name>
<evidence type="ECO:0000313" key="1">
    <source>
        <dbReference type="EMBL" id="KAB1223953.1"/>
    </source>
</evidence>
<dbReference type="EMBL" id="RXIC02000020">
    <property type="protein sequence ID" value="KAB1223953.1"/>
    <property type="molecule type" value="Genomic_DNA"/>
</dbReference>
<dbReference type="OrthoDB" id="1698982at2759"/>
<sequence>MSLNSKAMNVLYCALDSNEFNRISGCDTTKQIWDKLQVAHEGTNQVKESKISMLVHSYELFKMRSDESISSMFTRFTDIINGLNLLVKSTLTMKW</sequence>
<dbReference type="Proteomes" id="UP000516437">
    <property type="component" value="Chromosome 2"/>
</dbReference>
<protein>
    <recommendedName>
        <fullName evidence="3">UBN2 domain-containing protein</fullName>
    </recommendedName>
</protein>
<proteinExistence type="predicted"/>
<organism evidence="1 2">
    <name type="scientific">Morella rubra</name>
    <name type="common">Chinese bayberry</name>
    <dbReference type="NCBI Taxonomy" id="262757"/>
    <lineage>
        <taxon>Eukaryota</taxon>
        <taxon>Viridiplantae</taxon>
        <taxon>Streptophyta</taxon>
        <taxon>Embryophyta</taxon>
        <taxon>Tracheophyta</taxon>
        <taxon>Spermatophyta</taxon>
        <taxon>Magnoliopsida</taxon>
        <taxon>eudicotyledons</taxon>
        <taxon>Gunneridae</taxon>
        <taxon>Pentapetalae</taxon>
        <taxon>rosids</taxon>
        <taxon>fabids</taxon>
        <taxon>Fagales</taxon>
        <taxon>Myricaceae</taxon>
        <taxon>Morella</taxon>
    </lineage>
</organism>
<dbReference type="Pfam" id="PF14223">
    <property type="entry name" value="Retrotran_gag_2"/>
    <property type="match status" value="1"/>
</dbReference>
<keyword evidence="2" id="KW-1185">Reference proteome</keyword>
<dbReference type="AlphaFoldDB" id="A0A6A1WGE8"/>
<comment type="caution">
    <text evidence="1">The sequence shown here is derived from an EMBL/GenBank/DDBJ whole genome shotgun (WGS) entry which is preliminary data.</text>
</comment>
<dbReference type="PANTHER" id="PTHR34676:SF8">
    <property type="entry name" value="TRANSMEMBRANE PROTEIN"/>
    <property type="match status" value="1"/>
</dbReference>
<gene>
    <name evidence="1" type="ORF">CJ030_MR2G026934</name>
</gene>
<evidence type="ECO:0000313" key="2">
    <source>
        <dbReference type="Proteomes" id="UP000516437"/>
    </source>
</evidence>